<reference evidence="4 5" key="1">
    <citation type="submission" date="2019-04" db="EMBL/GenBank/DDBJ databases">
        <title>Annotation for the trematode Fasciola gigantica.</title>
        <authorList>
            <person name="Choi Y.-J."/>
        </authorList>
    </citation>
    <scope>NUCLEOTIDE SEQUENCE [LARGE SCALE GENOMIC DNA]</scope>
    <source>
        <strain evidence="4">Uganda_cow_1</strain>
    </source>
</reference>
<dbReference type="PROSITE" id="PS51450">
    <property type="entry name" value="LRR"/>
    <property type="match status" value="2"/>
</dbReference>
<dbReference type="AlphaFoldDB" id="A0A504YQW8"/>
<dbReference type="Pfam" id="PF23598">
    <property type="entry name" value="LRR_14"/>
    <property type="match status" value="1"/>
</dbReference>
<proteinExistence type="predicted"/>
<feature type="domain" description="Disease resistance R13L4/SHOC-2-like LRR" evidence="3">
    <location>
        <begin position="14"/>
        <end position="88"/>
    </location>
</feature>
<name>A0A504YQW8_FASGI</name>
<comment type="caution">
    <text evidence="4">The sequence shown here is derived from an EMBL/GenBank/DDBJ whole genome shotgun (WGS) entry which is preliminary data.</text>
</comment>
<dbReference type="Proteomes" id="UP000316759">
    <property type="component" value="Unassembled WGS sequence"/>
</dbReference>
<evidence type="ECO:0000313" key="5">
    <source>
        <dbReference type="Proteomes" id="UP000316759"/>
    </source>
</evidence>
<dbReference type="InterPro" id="IPR032675">
    <property type="entry name" value="LRR_dom_sf"/>
</dbReference>
<keyword evidence="1" id="KW-0433">Leucine-rich repeat</keyword>
<dbReference type="SMART" id="SM00369">
    <property type="entry name" value="LRR_TYP"/>
    <property type="match status" value="3"/>
</dbReference>
<accession>A0A504YQW8</accession>
<dbReference type="InterPro" id="IPR055414">
    <property type="entry name" value="LRR_R13L4/SHOC2-like"/>
</dbReference>
<evidence type="ECO:0000256" key="2">
    <source>
        <dbReference type="ARBA" id="ARBA00022737"/>
    </source>
</evidence>
<dbReference type="Gene3D" id="3.80.10.10">
    <property type="entry name" value="Ribonuclease Inhibitor"/>
    <property type="match status" value="1"/>
</dbReference>
<sequence>MFDPPKFANFPSPVLKLRQLEFLDLCSNQIETLPSGIEYLDQLETLLLFDNRLSSLPDEIGQLERLRCLWVGDNYLERLPPTFIQLQDLIWSPLLCPSVTVDGNPLTAPPPKICKAGLDEIERFMTK</sequence>
<dbReference type="GO" id="GO:0005737">
    <property type="term" value="C:cytoplasm"/>
    <property type="evidence" value="ECO:0007669"/>
    <property type="project" value="TreeGrafter"/>
</dbReference>
<protein>
    <submittedName>
        <fullName evidence="4">Malignant fibrous histiocytoma-amplified sequence 1</fullName>
    </submittedName>
</protein>
<dbReference type="InterPro" id="IPR050216">
    <property type="entry name" value="LRR_domain-containing"/>
</dbReference>
<dbReference type="EMBL" id="SUNJ01006677">
    <property type="protein sequence ID" value="TPP62576.1"/>
    <property type="molecule type" value="Genomic_DNA"/>
</dbReference>
<dbReference type="STRING" id="46835.A0A504YQW8"/>
<dbReference type="InterPro" id="IPR003591">
    <property type="entry name" value="Leu-rich_rpt_typical-subtyp"/>
</dbReference>
<dbReference type="InterPro" id="IPR001611">
    <property type="entry name" value="Leu-rich_rpt"/>
</dbReference>
<evidence type="ECO:0000313" key="4">
    <source>
        <dbReference type="EMBL" id="TPP62576.1"/>
    </source>
</evidence>
<gene>
    <name evidence="4" type="ORF">FGIG_07659</name>
</gene>
<organism evidence="4 5">
    <name type="scientific">Fasciola gigantica</name>
    <name type="common">Giant liver fluke</name>
    <dbReference type="NCBI Taxonomy" id="46835"/>
    <lineage>
        <taxon>Eukaryota</taxon>
        <taxon>Metazoa</taxon>
        <taxon>Spiralia</taxon>
        <taxon>Lophotrochozoa</taxon>
        <taxon>Platyhelminthes</taxon>
        <taxon>Trematoda</taxon>
        <taxon>Digenea</taxon>
        <taxon>Plagiorchiida</taxon>
        <taxon>Echinostomata</taxon>
        <taxon>Echinostomatoidea</taxon>
        <taxon>Fasciolidae</taxon>
        <taxon>Fasciola</taxon>
    </lineage>
</organism>
<dbReference type="PANTHER" id="PTHR48051">
    <property type="match status" value="1"/>
</dbReference>
<keyword evidence="2" id="KW-0677">Repeat</keyword>
<dbReference type="SUPFAM" id="SSF52075">
    <property type="entry name" value="Outer arm dynein light chain 1"/>
    <property type="match status" value="1"/>
</dbReference>
<dbReference type="PANTHER" id="PTHR48051:SF1">
    <property type="entry name" value="RAS SUPPRESSOR PROTEIN 1"/>
    <property type="match status" value="1"/>
</dbReference>
<evidence type="ECO:0000256" key="1">
    <source>
        <dbReference type="ARBA" id="ARBA00022614"/>
    </source>
</evidence>
<dbReference type="OrthoDB" id="1394818at2759"/>
<evidence type="ECO:0000259" key="3">
    <source>
        <dbReference type="Pfam" id="PF23598"/>
    </source>
</evidence>
<keyword evidence="5" id="KW-1185">Reference proteome</keyword>